<accession>A0A8S9RTD8</accession>
<organism evidence="2 3">
    <name type="scientific">Brassica cretica</name>
    <name type="common">Mustard</name>
    <dbReference type="NCBI Taxonomy" id="69181"/>
    <lineage>
        <taxon>Eukaryota</taxon>
        <taxon>Viridiplantae</taxon>
        <taxon>Streptophyta</taxon>
        <taxon>Embryophyta</taxon>
        <taxon>Tracheophyta</taxon>
        <taxon>Spermatophyta</taxon>
        <taxon>Magnoliopsida</taxon>
        <taxon>eudicotyledons</taxon>
        <taxon>Gunneridae</taxon>
        <taxon>Pentapetalae</taxon>
        <taxon>rosids</taxon>
        <taxon>malvids</taxon>
        <taxon>Brassicales</taxon>
        <taxon>Brassicaceae</taxon>
        <taxon>Brassiceae</taxon>
        <taxon>Brassica</taxon>
    </lineage>
</organism>
<evidence type="ECO:0000313" key="3">
    <source>
        <dbReference type="Proteomes" id="UP000712600"/>
    </source>
</evidence>
<evidence type="ECO:0000313" key="2">
    <source>
        <dbReference type="EMBL" id="KAF3583886.1"/>
    </source>
</evidence>
<dbReference type="Proteomes" id="UP000712600">
    <property type="component" value="Unassembled WGS sequence"/>
</dbReference>
<gene>
    <name evidence="2" type="ORF">F2Q69_00031470</name>
</gene>
<dbReference type="EMBL" id="QGKX02000088">
    <property type="protein sequence ID" value="KAF3583886.1"/>
    <property type="molecule type" value="Genomic_DNA"/>
</dbReference>
<feature type="region of interest" description="Disordered" evidence="1">
    <location>
        <begin position="1"/>
        <end position="26"/>
    </location>
</feature>
<dbReference type="AlphaFoldDB" id="A0A8S9RTD8"/>
<name>A0A8S9RTD8_BRACR</name>
<proteinExistence type="predicted"/>
<sequence length="74" mass="8212">MKRGFMGSSKKELADSHTIRKSTREASIDTLQATSIDNVNQASNDNIQLVSDHTVHHGTVYRGTVDRHCSSRVD</sequence>
<protein>
    <submittedName>
        <fullName evidence="2">Uncharacterized protein</fullName>
    </submittedName>
</protein>
<reference evidence="2" key="1">
    <citation type="submission" date="2019-12" db="EMBL/GenBank/DDBJ databases">
        <title>Genome sequencing and annotation of Brassica cretica.</title>
        <authorList>
            <person name="Studholme D.J."/>
            <person name="Sarris P."/>
        </authorList>
    </citation>
    <scope>NUCLEOTIDE SEQUENCE</scope>
    <source>
        <strain evidence="2">PFS-109/04</strain>
        <tissue evidence="2">Leaf</tissue>
    </source>
</reference>
<comment type="caution">
    <text evidence="2">The sequence shown here is derived from an EMBL/GenBank/DDBJ whole genome shotgun (WGS) entry which is preliminary data.</text>
</comment>
<feature type="compositionally biased region" description="Basic and acidic residues" evidence="1">
    <location>
        <begin position="9"/>
        <end position="26"/>
    </location>
</feature>
<evidence type="ECO:0000256" key="1">
    <source>
        <dbReference type="SAM" id="MobiDB-lite"/>
    </source>
</evidence>